<sequence>MSEKKVDSYPSNVEGIIAICQCVCEHKANIPVRVGPTNCSKCQRVLCEACIVYIEDVDLLQCSGCTGERCPTIVAKEETDATSNS</sequence>
<protein>
    <submittedName>
        <fullName evidence="1">Uncharacterized protein</fullName>
    </submittedName>
</protein>
<organism evidence="1">
    <name type="scientific">marine sediment metagenome</name>
    <dbReference type="NCBI Taxonomy" id="412755"/>
    <lineage>
        <taxon>unclassified sequences</taxon>
        <taxon>metagenomes</taxon>
        <taxon>ecological metagenomes</taxon>
    </lineage>
</organism>
<name>A0A0F8W7F2_9ZZZZ</name>
<comment type="caution">
    <text evidence="1">The sequence shown here is derived from an EMBL/GenBank/DDBJ whole genome shotgun (WGS) entry which is preliminary data.</text>
</comment>
<reference evidence="1" key="1">
    <citation type="journal article" date="2015" name="Nature">
        <title>Complex archaea that bridge the gap between prokaryotes and eukaryotes.</title>
        <authorList>
            <person name="Spang A."/>
            <person name="Saw J.H."/>
            <person name="Jorgensen S.L."/>
            <person name="Zaremba-Niedzwiedzka K."/>
            <person name="Martijn J."/>
            <person name="Lind A.E."/>
            <person name="van Eijk R."/>
            <person name="Schleper C."/>
            <person name="Guy L."/>
            <person name="Ettema T.J."/>
        </authorList>
    </citation>
    <scope>NUCLEOTIDE SEQUENCE</scope>
</reference>
<dbReference type="EMBL" id="LAZR01066879">
    <property type="protein sequence ID" value="KKK52717.1"/>
    <property type="molecule type" value="Genomic_DNA"/>
</dbReference>
<proteinExistence type="predicted"/>
<evidence type="ECO:0000313" key="1">
    <source>
        <dbReference type="EMBL" id="KKK52717.1"/>
    </source>
</evidence>
<accession>A0A0F8W7F2</accession>
<gene>
    <name evidence="1" type="ORF">LCGC14_3102100</name>
</gene>
<dbReference type="AlphaFoldDB" id="A0A0F8W7F2"/>